<dbReference type="STRING" id="631362.Thi970DRAFT_01483"/>
<dbReference type="GO" id="GO:0005886">
    <property type="term" value="C:plasma membrane"/>
    <property type="evidence" value="ECO:0007669"/>
    <property type="project" value="UniProtKB-SubCell"/>
</dbReference>
<dbReference type="OrthoDB" id="6023292at2"/>
<evidence type="ECO:0000256" key="6">
    <source>
        <dbReference type="SAM" id="Phobius"/>
    </source>
</evidence>
<feature type="transmembrane region" description="Helical" evidence="6">
    <location>
        <begin position="233"/>
        <end position="257"/>
    </location>
</feature>
<dbReference type="AlphaFoldDB" id="H8Z0I4"/>
<proteinExistence type="predicted"/>
<evidence type="ECO:0000256" key="3">
    <source>
        <dbReference type="ARBA" id="ARBA00022692"/>
    </source>
</evidence>
<feature type="transmembrane region" description="Helical" evidence="6">
    <location>
        <begin position="42"/>
        <end position="65"/>
    </location>
</feature>
<evidence type="ECO:0000313" key="7">
    <source>
        <dbReference type="EMBL" id="EIC21285.1"/>
    </source>
</evidence>
<dbReference type="Proteomes" id="UP000002964">
    <property type="component" value="Unassembled WGS sequence"/>
</dbReference>
<keyword evidence="3 6" id="KW-0812">Transmembrane</keyword>
<keyword evidence="8" id="KW-1185">Reference proteome</keyword>
<reference evidence="8" key="1">
    <citation type="submission" date="2011-06" db="EMBL/GenBank/DDBJ databases">
        <authorList>
            <consortium name="US DOE Joint Genome Institute (JGI-PGF)"/>
            <person name="Lucas S."/>
            <person name="Han J."/>
            <person name="Lapidus A."/>
            <person name="Cheng J.-F."/>
            <person name="Goodwin L."/>
            <person name="Pitluck S."/>
            <person name="Peters L."/>
            <person name="Land M.L."/>
            <person name="Hauser L."/>
            <person name="Vogl K."/>
            <person name="Liu Z."/>
            <person name="Overmann J."/>
            <person name="Frigaard N.-U."/>
            <person name="Bryant D.A."/>
            <person name="Woyke T.J."/>
        </authorList>
    </citation>
    <scope>NUCLEOTIDE SEQUENCE [LARGE SCALE GENOMIC DNA]</scope>
    <source>
        <strain evidence="8">970</strain>
    </source>
</reference>
<reference evidence="7 8" key="2">
    <citation type="submission" date="2011-11" db="EMBL/GenBank/DDBJ databases">
        <authorList>
            <consortium name="US DOE Joint Genome Institute"/>
            <person name="Lucas S."/>
            <person name="Han J."/>
            <person name="Lapidus A."/>
            <person name="Cheng J.-F."/>
            <person name="Goodwin L."/>
            <person name="Pitluck S."/>
            <person name="Peters L."/>
            <person name="Ovchinnikova G."/>
            <person name="Zhang X."/>
            <person name="Detter J.C."/>
            <person name="Han C."/>
            <person name="Tapia R."/>
            <person name="Land M."/>
            <person name="Hauser L."/>
            <person name="Kyrpides N."/>
            <person name="Ivanova N."/>
            <person name="Pagani I."/>
            <person name="Vogl K."/>
            <person name="Liu Z."/>
            <person name="Overmann J."/>
            <person name="Frigaard N.-U."/>
            <person name="Bryant D."/>
            <person name="Woyke T."/>
        </authorList>
    </citation>
    <scope>NUCLEOTIDE SEQUENCE [LARGE SCALE GENOMIC DNA]</scope>
    <source>
        <strain evidence="7 8">970</strain>
    </source>
</reference>
<evidence type="ECO:0000256" key="1">
    <source>
        <dbReference type="ARBA" id="ARBA00004651"/>
    </source>
</evidence>
<dbReference type="EMBL" id="JH603169">
    <property type="protein sequence ID" value="EIC21285.1"/>
    <property type="molecule type" value="Genomic_DNA"/>
</dbReference>
<protein>
    <submittedName>
        <fullName evidence="7">Uncharacterized protein family (UPF0104)</fullName>
    </submittedName>
</protein>
<gene>
    <name evidence="7" type="ORF">Thi970DRAFT_01483</name>
</gene>
<keyword evidence="2" id="KW-1003">Cell membrane</keyword>
<feature type="transmembrane region" description="Helical" evidence="6">
    <location>
        <begin position="154"/>
        <end position="183"/>
    </location>
</feature>
<sequence length="312" mass="34070">MSKQKHMALLLVFYLAIAACFLFYLIRLDYSQVSAMSLEASFLAYSVIFAVIFRYWGVFTWQVILRELEGKQVPGLVPLGAVYAKAWMARYIPGTVFWIAGKIYLAQSLGISKSRLAASSLLEGGMQIVSVISVSLVLLTFDSRLDTMLQELKWFIALVSLVSLTCLLPPVFNRVLAIAYTLVKKSAPGDELRINLSAIAKSFLLYACGALISGISFYFMCRAFYPATDSQHLLYLTGAYNLAGALGMATPLLPSGIGVREGVLFALLAVIFPLEIALSLTVVGRLWSAAIDLLFFLVASAAQKFVASPVAQ</sequence>
<comment type="subcellular location">
    <subcellularLocation>
        <location evidence="1">Cell membrane</location>
        <topology evidence="1">Multi-pass membrane protein</topology>
    </subcellularLocation>
</comment>
<keyword evidence="4 6" id="KW-1133">Transmembrane helix</keyword>
<accession>H8Z0I4</accession>
<keyword evidence="5 6" id="KW-0472">Membrane</keyword>
<organism evidence="7 8">
    <name type="scientific">Thiorhodovibrio frisius</name>
    <dbReference type="NCBI Taxonomy" id="631362"/>
    <lineage>
        <taxon>Bacteria</taxon>
        <taxon>Pseudomonadati</taxon>
        <taxon>Pseudomonadota</taxon>
        <taxon>Gammaproteobacteria</taxon>
        <taxon>Chromatiales</taxon>
        <taxon>Chromatiaceae</taxon>
        <taxon>Thiorhodovibrio</taxon>
    </lineage>
</organism>
<dbReference type="RefSeq" id="WP_009147871.1">
    <property type="nucleotide sequence ID" value="NZ_CP121471.1"/>
</dbReference>
<dbReference type="HOGENOM" id="CLU_808259_0_0_6"/>
<name>H8Z0I4_9GAMM</name>
<dbReference type="eggNOG" id="COG0392">
    <property type="taxonomic scope" value="Bacteria"/>
</dbReference>
<feature type="transmembrane region" description="Helical" evidence="6">
    <location>
        <begin position="263"/>
        <end position="283"/>
    </location>
</feature>
<feature type="transmembrane region" description="Helical" evidence="6">
    <location>
        <begin position="125"/>
        <end position="142"/>
    </location>
</feature>
<feature type="transmembrane region" description="Helical" evidence="6">
    <location>
        <begin position="7"/>
        <end position="26"/>
    </location>
</feature>
<evidence type="ECO:0000313" key="8">
    <source>
        <dbReference type="Proteomes" id="UP000002964"/>
    </source>
</evidence>
<dbReference type="InterPro" id="IPR022791">
    <property type="entry name" value="L-PG_synthase/AglD"/>
</dbReference>
<evidence type="ECO:0000256" key="5">
    <source>
        <dbReference type="ARBA" id="ARBA00023136"/>
    </source>
</evidence>
<evidence type="ECO:0000256" key="2">
    <source>
        <dbReference type="ARBA" id="ARBA00022475"/>
    </source>
</evidence>
<evidence type="ECO:0000256" key="4">
    <source>
        <dbReference type="ARBA" id="ARBA00022989"/>
    </source>
</evidence>
<dbReference type="Pfam" id="PF03706">
    <property type="entry name" value="LPG_synthase_TM"/>
    <property type="match status" value="1"/>
</dbReference>
<feature type="transmembrane region" description="Helical" evidence="6">
    <location>
        <begin position="203"/>
        <end position="221"/>
    </location>
</feature>
<dbReference type="PROSITE" id="PS51257">
    <property type="entry name" value="PROKAR_LIPOPROTEIN"/>
    <property type="match status" value="1"/>
</dbReference>